<feature type="transmembrane region" description="Helical" evidence="5">
    <location>
        <begin position="108"/>
        <end position="134"/>
    </location>
</feature>
<keyword evidence="4 5" id="KW-0472">Membrane</keyword>
<feature type="transmembrane region" description="Helical" evidence="5">
    <location>
        <begin position="75"/>
        <end position="96"/>
    </location>
</feature>
<feature type="transmembrane region" description="Helical" evidence="5">
    <location>
        <begin position="346"/>
        <end position="367"/>
    </location>
</feature>
<dbReference type="Gene3D" id="1.20.1740.10">
    <property type="entry name" value="Amino acid/polyamine transporter I"/>
    <property type="match status" value="1"/>
</dbReference>
<comment type="subcellular location">
    <subcellularLocation>
        <location evidence="1">Membrane</location>
        <topology evidence="1">Multi-pass membrane protein</topology>
    </subcellularLocation>
</comment>
<proteinExistence type="predicted"/>
<keyword evidence="8" id="KW-1185">Reference proteome</keyword>
<evidence type="ECO:0000256" key="1">
    <source>
        <dbReference type="ARBA" id="ARBA00004141"/>
    </source>
</evidence>
<dbReference type="InterPro" id="IPR004841">
    <property type="entry name" value="AA-permease/SLC12A_dom"/>
</dbReference>
<evidence type="ECO:0000313" key="8">
    <source>
        <dbReference type="Proteomes" id="UP000800036"/>
    </source>
</evidence>
<dbReference type="GO" id="GO:0016020">
    <property type="term" value="C:membrane"/>
    <property type="evidence" value="ECO:0007669"/>
    <property type="project" value="UniProtKB-SubCell"/>
</dbReference>
<dbReference type="Pfam" id="PF00324">
    <property type="entry name" value="AA_permease"/>
    <property type="match status" value="3"/>
</dbReference>
<keyword evidence="2 5" id="KW-0812">Transmembrane</keyword>
<dbReference type="OrthoDB" id="3900342at2759"/>
<dbReference type="InterPro" id="IPR050524">
    <property type="entry name" value="APC_YAT"/>
</dbReference>
<feature type="domain" description="Amino acid permease/ SLC12A" evidence="6">
    <location>
        <begin position="252"/>
        <end position="368"/>
    </location>
</feature>
<gene>
    <name evidence="7" type="ORF">BU23DRAFT_567163</name>
</gene>
<dbReference type="PANTHER" id="PTHR43341:SF37">
    <property type="entry name" value="AMINO ACID TRANSPORTER (EUROFUNG)"/>
    <property type="match status" value="1"/>
</dbReference>
<feature type="transmembrane region" description="Helical" evidence="5">
    <location>
        <begin position="48"/>
        <end position="68"/>
    </location>
</feature>
<sequence length="413" mass="46308">MLVDVTCYHDIARLFHWYGPVVGLWQVVGFRRPGRHHFELHSRWFDGLNYVLTVANEIQVTSIILGFWTDKLPNAAWITIFWAVVVAANVFGVKIFREIEVVGSSIKFGWIIVVIFSLIDFLSVLPTCIFAMAGSENCGLVSAETKNPRKAIPRAVGSIWLRLALFYLCGALMVTINVDPHNKDLFGASGTNASPFVIVYREAGLPALAHMMNAIILTSSPPSSPRVQSSSTVAAATSSASHISTWHRGGGLAYLNVKNSSADVFSWLSNMTSLFALFCWGMICLTHIRVRHAWHAQGRTDAELPWKPWTYPYGAWWGLSWCVILIVVEFYLAVWPLGKPSSAKNFFSSYISVITIVVLYLGARVYYRGPWWIKLADIDLDNNRRFYVADEEEKVPRKGLRGKADKVLGVLFN</sequence>
<reference evidence="7" key="1">
    <citation type="journal article" date="2020" name="Stud. Mycol.">
        <title>101 Dothideomycetes genomes: a test case for predicting lifestyles and emergence of pathogens.</title>
        <authorList>
            <person name="Haridas S."/>
            <person name="Albert R."/>
            <person name="Binder M."/>
            <person name="Bloem J."/>
            <person name="Labutti K."/>
            <person name="Salamov A."/>
            <person name="Andreopoulos B."/>
            <person name="Baker S."/>
            <person name="Barry K."/>
            <person name="Bills G."/>
            <person name="Bluhm B."/>
            <person name="Cannon C."/>
            <person name="Castanera R."/>
            <person name="Culley D."/>
            <person name="Daum C."/>
            <person name="Ezra D."/>
            <person name="Gonzalez J."/>
            <person name="Henrissat B."/>
            <person name="Kuo A."/>
            <person name="Liang C."/>
            <person name="Lipzen A."/>
            <person name="Lutzoni F."/>
            <person name="Magnuson J."/>
            <person name="Mondo S."/>
            <person name="Nolan M."/>
            <person name="Ohm R."/>
            <person name="Pangilinan J."/>
            <person name="Park H.-J."/>
            <person name="Ramirez L."/>
            <person name="Alfaro M."/>
            <person name="Sun H."/>
            <person name="Tritt A."/>
            <person name="Yoshinaga Y."/>
            <person name="Zwiers L.-H."/>
            <person name="Turgeon B."/>
            <person name="Goodwin S."/>
            <person name="Spatafora J."/>
            <person name="Crous P."/>
            <person name="Grigoriev I."/>
        </authorList>
    </citation>
    <scope>NUCLEOTIDE SEQUENCE</scope>
    <source>
        <strain evidence="7">CBS 107.79</strain>
    </source>
</reference>
<evidence type="ECO:0000256" key="3">
    <source>
        <dbReference type="ARBA" id="ARBA00022989"/>
    </source>
</evidence>
<dbReference type="PANTHER" id="PTHR43341">
    <property type="entry name" value="AMINO ACID PERMEASE"/>
    <property type="match status" value="1"/>
</dbReference>
<feature type="domain" description="Amino acid permease/ SLC12A" evidence="6">
    <location>
        <begin position="48"/>
        <end position="118"/>
    </location>
</feature>
<organism evidence="7 8">
    <name type="scientific">Bimuria novae-zelandiae CBS 107.79</name>
    <dbReference type="NCBI Taxonomy" id="1447943"/>
    <lineage>
        <taxon>Eukaryota</taxon>
        <taxon>Fungi</taxon>
        <taxon>Dikarya</taxon>
        <taxon>Ascomycota</taxon>
        <taxon>Pezizomycotina</taxon>
        <taxon>Dothideomycetes</taxon>
        <taxon>Pleosporomycetidae</taxon>
        <taxon>Pleosporales</taxon>
        <taxon>Massarineae</taxon>
        <taxon>Didymosphaeriaceae</taxon>
        <taxon>Bimuria</taxon>
    </lineage>
</organism>
<evidence type="ECO:0000256" key="5">
    <source>
        <dbReference type="SAM" id="Phobius"/>
    </source>
</evidence>
<evidence type="ECO:0000256" key="2">
    <source>
        <dbReference type="ARBA" id="ARBA00022692"/>
    </source>
</evidence>
<dbReference type="EMBL" id="ML976673">
    <property type="protein sequence ID" value="KAF1974773.1"/>
    <property type="molecule type" value="Genomic_DNA"/>
</dbReference>
<evidence type="ECO:0000259" key="6">
    <source>
        <dbReference type="Pfam" id="PF00324"/>
    </source>
</evidence>
<dbReference type="AlphaFoldDB" id="A0A6A5VBD9"/>
<feature type="transmembrane region" description="Helical" evidence="5">
    <location>
        <begin position="309"/>
        <end position="334"/>
    </location>
</feature>
<evidence type="ECO:0000256" key="4">
    <source>
        <dbReference type="ARBA" id="ARBA00023136"/>
    </source>
</evidence>
<accession>A0A6A5VBD9</accession>
<feature type="domain" description="Amino acid permease/ SLC12A" evidence="6">
    <location>
        <begin position="120"/>
        <end position="219"/>
    </location>
</feature>
<dbReference type="Proteomes" id="UP000800036">
    <property type="component" value="Unassembled WGS sequence"/>
</dbReference>
<feature type="transmembrane region" description="Helical" evidence="5">
    <location>
        <begin position="264"/>
        <end position="288"/>
    </location>
</feature>
<keyword evidence="3 5" id="KW-1133">Transmembrane helix</keyword>
<dbReference type="GO" id="GO:0015171">
    <property type="term" value="F:amino acid transmembrane transporter activity"/>
    <property type="evidence" value="ECO:0007669"/>
    <property type="project" value="TreeGrafter"/>
</dbReference>
<protein>
    <recommendedName>
        <fullName evidence="6">Amino acid permease/ SLC12A domain-containing protein</fullName>
    </recommendedName>
</protein>
<evidence type="ECO:0000313" key="7">
    <source>
        <dbReference type="EMBL" id="KAF1974773.1"/>
    </source>
</evidence>
<name>A0A6A5VBD9_9PLEO</name>
<feature type="transmembrane region" description="Helical" evidence="5">
    <location>
        <begin position="155"/>
        <end position="176"/>
    </location>
</feature>